<protein>
    <submittedName>
        <fullName evidence="1">Uncharacterized protein z770R</fullName>
    </submittedName>
</protein>
<sequence>MYETGENLVLVPFHLIIGKITYLFLGSGAGAAEESVPVKTIDVNGWLAAPVDAVLLTLLAIYNDIGDSIKLGLSILECVHLSTNFYRVPGVVFQRPGKFVPEKSYTMPLWF</sequence>
<evidence type="ECO:0000313" key="2">
    <source>
        <dbReference type="Proteomes" id="UP000202420"/>
    </source>
</evidence>
<dbReference type="Proteomes" id="UP000202420">
    <property type="component" value="Segment"/>
</dbReference>
<dbReference type="GeneID" id="5470510"/>
<reference evidence="1 2" key="1">
    <citation type="submission" date="2006-09" db="EMBL/GenBank/DDBJ databases">
        <title>Sequence and annotation of the 288-kb ATCV-1 virus that infects an endosymbiotic Chlorella strain of the heliozoon Acanthocystis turfacea.</title>
        <authorList>
            <person name="Fitzgerald L.A."/>
            <person name="Graves M.V."/>
            <person name="Li X."/>
            <person name="Pfitzner A.J.P."/>
            <person name="Hartigan J."/>
            <person name="Van Etten J.L."/>
        </authorList>
    </citation>
    <scope>NUCLEOTIDE SEQUENCE [LARGE SCALE GENOMIC DNA]</scope>
    <source>
        <strain evidence="1 2">ATCV-1</strain>
    </source>
</reference>
<gene>
    <name evidence="1" type="primary">z770R</name>
    <name evidence="1" type="ORF">ATCV1_z770R</name>
</gene>
<proteinExistence type="predicted"/>
<organism evidence="1 2">
    <name type="scientific">Chlorovirus heliozoae</name>
    <dbReference type="NCBI Taxonomy" id="322019"/>
    <lineage>
        <taxon>Viruses</taxon>
        <taxon>Varidnaviria</taxon>
        <taxon>Bamfordvirae</taxon>
        <taxon>Nucleocytoviricota</taxon>
        <taxon>Megaviricetes</taxon>
        <taxon>Algavirales</taxon>
        <taxon>Phycodnaviridae</taxon>
        <taxon>Chlorovirus</taxon>
    </lineage>
</organism>
<evidence type="ECO:0000313" key="1">
    <source>
        <dbReference type="EMBL" id="ABT16904.1"/>
    </source>
</evidence>
<dbReference type="RefSeq" id="YP_001427251.1">
    <property type="nucleotide sequence ID" value="NC_008724.1"/>
</dbReference>
<keyword evidence="2" id="KW-1185">Reference proteome</keyword>
<dbReference type="EMBL" id="EF101928">
    <property type="protein sequence ID" value="ABT16904.1"/>
    <property type="molecule type" value="Genomic_DNA"/>
</dbReference>
<dbReference type="KEGG" id="vg:5470510"/>
<name>A7KA30_9PHYC</name>
<accession>A7KA30</accession>